<feature type="region of interest" description="Disordered" evidence="6">
    <location>
        <begin position="1"/>
        <end position="21"/>
    </location>
</feature>
<dbReference type="AlphaFoldDB" id="A0A1S3EIN9"/>
<dbReference type="PANTHER" id="PTHR46481:SF10">
    <property type="entry name" value="ZINC FINGER BED DOMAIN-CONTAINING PROTEIN 39"/>
    <property type="match status" value="1"/>
</dbReference>
<dbReference type="GO" id="GO:0046983">
    <property type="term" value="F:protein dimerization activity"/>
    <property type="evidence" value="ECO:0007669"/>
    <property type="project" value="InterPro"/>
</dbReference>
<evidence type="ECO:0000256" key="6">
    <source>
        <dbReference type="SAM" id="MobiDB-lite"/>
    </source>
</evidence>
<name>A0A1S3EIN9_CICAR</name>
<dbReference type="InterPro" id="IPR012337">
    <property type="entry name" value="RNaseH-like_sf"/>
</dbReference>
<dbReference type="RefSeq" id="XP_012575278.1">
    <property type="nucleotide sequence ID" value="XM_012719824.1"/>
</dbReference>
<evidence type="ECO:0000313" key="8">
    <source>
        <dbReference type="Proteomes" id="UP000087171"/>
    </source>
</evidence>
<dbReference type="GO" id="GO:0008270">
    <property type="term" value="F:zinc ion binding"/>
    <property type="evidence" value="ECO:0007669"/>
    <property type="project" value="UniProtKB-KW"/>
</dbReference>
<dbReference type="PaxDb" id="3827-XP_004513753.1"/>
<accession>A0A1S3EIN9</accession>
<dbReference type="PANTHER" id="PTHR46481">
    <property type="entry name" value="ZINC FINGER BED DOMAIN-CONTAINING PROTEIN 4"/>
    <property type="match status" value="1"/>
</dbReference>
<evidence type="ECO:0000313" key="9">
    <source>
        <dbReference type="RefSeq" id="XP_012575278.1"/>
    </source>
</evidence>
<evidence type="ECO:0000256" key="5">
    <source>
        <dbReference type="ARBA" id="ARBA00023242"/>
    </source>
</evidence>
<keyword evidence="4" id="KW-0862">Zinc</keyword>
<dbReference type="GO" id="GO:0005634">
    <property type="term" value="C:nucleus"/>
    <property type="evidence" value="ECO:0007669"/>
    <property type="project" value="UniProtKB-SubCell"/>
</dbReference>
<comment type="subcellular location">
    <subcellularLocation>
        <location evidence="1">Nucleus</location>
    </subcellularLocation>
</comment>
<dbReference type="OrthoDB" id="1721699at2759"/>
<evidence type="ECO:0000256" key="3">
    <source>
        <dbReference type="ARBA" id="ARBA00022771"/>
    </source>
</evidence>
<sequence>MSTGGSGASTSHLKRHARGCNQKKLQTVAETRQVIIPFQPSKSSNPFISTGVRYSNEKMREIIAIAIMVHEYPFSVVEDDIRMWGFQYANPDFHKVTHKTARNDCLAIFGMEKKILKKFLESVSKISLTTDMWKSSHQVVEYMVITRHFIDAGCNLQKRVLGFVKVPPPRRGIDVADAIYKCLKTWGIENKVFSVSVDNASYNDSCLRRLKDNLSLSSKLIFGGSLFHVRCCAHILNLLVQDVLSKIKDTIFNICESVKYVNHNDARLKAFCDVVEQKRLKERKLVIDYPTRWNSTFNMLSTALKFKIAFAAYKEKEPHYNHTPSLEEWNKVEKVCKLLEVFNGATHVISGSEYQTANLYLAEVWKVKQILDKTDEDEDLFMKEMVQFHMVCICFPLIYKSKEVVDENIKKVRSSLEELYDEYLALSLEESLSPIVNLDSNNLSSSQENAAIITGFDEILSILRENETVLLVKSELQDYLDEGIYVLKTKSFCALDWWRNNSMKYKILSKMAADVLVIPISIVASESTFSAGGRVIDEFRFKLNEESVEALICGRDWFCHKYNVKKKSKVDKQAIQITLKV</sequence>
<dbReference type="InterPro" id="IPR008906">
    <property type="entry name" value="HATC_C_dom"/>
</dbReference>
<keyword evidence="3" id="KW-0863">Zinc-finger</keyword>
<protein>
    <submittedName>
        <fullName evidence="9">Zinc finger BED domain-containing protein RICESLEEPER 2-like</fullName>
    </submittedName>
</protein>
<evidence type="ECO:0000256" key="4">
    <source>
        <dbReference type="ARBA" id="ARBA00022833"/>
    </source>
</evidence>
<dbReference type="Proteomes" id="UP000087171">
    <property type="component" value="Unplaced"/>
</dbReference>
<feature type="domain" description="HAT C-terminal dimerisation" evidence="7">
    <location>
        <begin position="475"/>
        <end position="558"/>
    </location>
</feature>
<keyword evidence="2" id="KW-0479">Metal-binding</keyword>
<evidence type="ECO:0000259" key="7">
    <source>
        <dbReference type="Pfam" id="PF05699"/>
    </source>
</evidence>
<dbReference type="SUPFAM" id="SSF53098">
    <property type="entry name" value="Ribonuclease H-like"/>
    <property type="match status" value="1"/>
</dbReference>
<dbReference type="eggNOG" id="KOG1121">
    <property type="taxonomic scope" value="Eukaryota"/>
</dbReference>
<organism evidence="8 9">
    <name type="scientific">Cicer arietinum</name>
    <name type="common">Chickpea</name>
    <name type="synonym">Garbanzo</name>
    <dbReference type="NCBI Taxonomy" id="3827"/>
    <lineage>
        <taxon>Eukaryota</taxon>
        <taxon>Viridiplantae</taxon>
        <taxon>Streptophyta</taxon>
        <taxon>Embryophyta</taxon>
        <taxon>Tracheophyta</taxon>
        <taxon>Spermatophyta</taxon>
        <taxon>Magnoliopsida</taxon>
        <taxon>eudicotyledons</taxon>
        <taxon>Gunneridae</taxon>
        <taxon>Pentapetalae</taxon>
        <taxon>rosids</taxon>
        <taxon>fabids</taxon>
        <taxon>Fabales</taxon>
        <taxon>Fabaceae</taxon>
        <taxon>Papilionoideae</taxon>
        <taxon>50 kb inversion clade</taxon>
        <taxon>NPAAA clade</taxon>
        <taxon>Hologalegina</taxon>
        <taxon>IRL clade</taxon>
        <taxon>Cicereae</taxon>
        <taxon>Cicer</taxon>
    </lineage>
</organism>
<keyword evidence="5" id="KW-0539">Nucleus</keyword>
<proteinExistence type="predicted"/>
<dbReference type="Pfam" id="PF05699">
    <property type="entry name" value="Dimer_Tnp_hAT"/>
    <property type="match status" value="1"/>
</dbReference>
<reference evidence="9" key="1">
    <citation type="submission" date="2025-08" db="UniProtKB">
        <authorList>
            <consortium name="RefSeq"/>
        </authorList>
    </citation>
    <scope>IDENTIFICATION</scope>
    <source>
        <tissue evidence="9">Etiolated seedlings</tissue>
    </source>
</reference>
<evidence type="ECO:0000256" key="1">
    <source>
        <dbReference type="ARBA" id="ARBA00004123"/>
    </source>
</evidence>
<gene>
    <name evidence="9" type="primary">LOC105852945</name>
</gene>
<evidence type="ECO:0000256" key="2">
    <source>
        <dbReference type="ARBA" id="ARBA00022723"/>
    </source>
</evidence>
<dbReference type="InterPro" id="IPR052035">
    <property type="entry name" value="ZnF_BED_domain_contain"/>
</dbReference>
<keyword evidence="8" id="KW-1185">Reference proteome</keyword>